<dbReference type="Pfam" id="PF01368">
    <property type="entry name" value="DHH"/>
    <property type="match status" value="1"/>
</dbReference>
<keyword evidence="4" id="KW-0464">Manganese</keyword>
<feature type="domain" description="DHHA2" evidence="5">
    <location>
        <begin position="206"/>
        <end position="369"/>
    </location>
</feature>
<dbReference type="InterPro" id="IPR004097">
    <property type="entry name" value="DHHA2"/>
</dbReference>
<dbReference type="Gene3D" id="3.90.1640.10">
    <property type="entry name" value="inorganic pyrophosphatase (n-terminal core)"/>
    <property type="match status" value="1"/>
</dbReference>
<sequence>MQVLEEFWASRRATDASSATHFVVGNEAADLDSIACAIAFAFFERDQTWVPVVQARRDDLRLRPENLAVLERCGIEASSLCCLDELPTMSRDKHVVLVDHNQATKYFQQATIDRIFDHHKDEHQHLNARRVIYSPDDAGSCASVLTMHWRPDDVPTFVADLLYMAILLDTVNFNRRAGKAQTLDYDAQRCLAPHLSFPIEHQDALFHDLQRMKNDTSHLSTTDHLRRDYKQMTCAAAHGGCWTIGMASVTLPLRALTEAGGFYDDALAFAEEHQVDVLMVLAGYQDEQAAWRRELMLLASEANAKRGVQDLAEQLSSLQSHMVDLEPLDSVAHDARPDQKRDAYFAVAWNQKDLRATRKQFVPAIQEVCRHVARS</sequence>
<dbReference type="STRING" id="425265.A8Q3J8"/>
<dbReference type="OrthoDB" id="374045at2759"/>
<dbReference type="GO" id="GO:0046872">
    <property type="term" value="F:metal ion binding"/>
    <property type="evidence" value="ECO:0007669"/>
    <property type="project" value="UniProtKB-KW"/>
</dbReference>
<dbReference type="EMBL" id="AAYY01000008">
    <property type="protein sequence ID" value="EDP43416.1"/>
    <property type="molecule type" value="Genomic_DNA"/>
</dbReference>
<dbReference type="AlphaFoldDB" id="A8Q3J8"/>
<dbReference type="GeneID" id="5854937"/>
<keyword evidence="7" id="KW-1185">Reference proteome</keyword>
<evidence type="ECO:0000313" key="6">
    <source>
        <dbReference type="EMBL" id="EDP43416.1"/>
    </source>
</evidence>
<dbReference type="FunCoup" id="A8Q3J8">
    <property type="interactions" value="168"/>
</dbReference>
<evidence type="ECO:0000256" key="1">
    <source>
        <dbReference type="ARBA" id="ARBA00001936"/>
    </source>
</evidence>
<evidence type="ECO:0000259" key="5">
    <source>
        <dbReference type="SMART" id="SM01131"/>
    </source>
</evidence>
<dbReference type="InterPro" id="IPR038763">
    <property type="entry name" value="DHH_sf"/>
</dbReference>
<protein>
    <recommendedName>
        <fullName evidence="5">DHHA2 domain-containing protein</fullName>
    </recommendedName>
</protein>
<keyword evidence="2" id="KW-0479">Metal-binding</keyword>
<dbReference type="VEuPathDB" id="FungiDB:MGL_2426"/>
<gene>
    <name evidence="6" type="ORF">MGL_2426</name>
</gene>
<comment type="caution">
    <text evidence="6">The sequence shown here is derived from an EMBL/GenBank/DDBJ whole genome shotgun (WGS) entry which is preliminary data.</text>
</comment>
<dbReference type="PANTHER" id="PTHR12112:SF39">
    <property type="entry name" value="EG:152A3.5 PROTEIN (FBGN0003116_PN PROTEIN)"/>
    <property type="match status" value="1"/>
</dbReference>
<dbReference type="InterPro" id="IPR001667">
    <property type="entry name" value="DDH_dom"/>
</dbReference>
<dbReference type="SUPFAM" id="SSF64182">
    <property type="entry name" value="DHH phosphoesterases"/>
    <property type="match status" value="1"/>
</dbReference>
<dbReference type="GO" id="GO:0005737">
    <property type="term" value="C:cytoplasm"/>
    <property type="evidence" value="ECO:0007669"/>
    <property type="project" value="InterPro"/>
</dbReference>
<accession>A8Q3J8</accession>
<evidence type="ECO:0000256" key="3">
    <source>
        <dbReference type="ARBA" id="ARBA00022801"/>
    </source>
</evidence>
<dbReference type="KEGG" id="mgl:MGL_2426"/>
<proteinExistence type="predicted"/>
<evidence type="ECO:0000256" key="2">
    <source>
        <dbReference type="ARBA" id="ARBA00022723"/>
    </source>
</evidence>
<reference evidence="6 7" key="1">
    <citation type="journal article" date="2007" name="Proc. Natl. Acad. Sci. U.S.A.">
        <title>Dandruff-associated Malassezia genomes reveal convergent and divergent virulence traits shared with plant and human fungal pathogens.</title>
        <authorList>
            <person name="Xu J."/>
            <person name="Saunders C.W."/>
            <person name="Hu P."/>
            <person name="Grant R.A."/>
            <person name="Boekhout T."/>
            <person name="Kuramae E.E."/>
            <person name="Kronstad J.W."/>
            <person name="Deangelis Y.M."/>
            <person name="Reeder N.L."/>
            <person name="Johnstone K.R."/>
            <person name="Leland M."/>
            <person name="Fieno A.M."/>
            <person name="Begley W.M."/>
            <person name="Sun Y."/>
            <person name="Lacey M.P."/>
            <person name="Chaudhary T."/>
            <person name="Keough T."/>
            <person name="Chu L."/>
            <person name="Sears R."/>
            <person name="Yuan B."/>
            <person name="Dawson T.L.Jr."/>
        </authorList>
    </citation>
    <scope>NUCLEOTIDE SEQUENCE [LARGE SCALE GENOMIC DNA]</scope>
    <source>
        <strain evidence="7">ATCC MYA-4612 / CBS 7966</strain>
    </source>
</reference>
<dbReference type="GO" id="GO:0004309">
    <property type="term" value="F:exopolyphosphatase activity"/>
    <property type="evidence" value="ECO:0007669"/>
    <property type="project" value="TreeGrafter"/>
</dbReference>
<keyword evidence="3" id="KW-0378">Hydrolase</keyword>
<evidence type="ECO:0000313" key="7">
    <source>
        <dbReference type="Proteomes" id="UP000008837"/>
    </source>
</evidence>
<dbReference type="Pfam" id="PF02833">
    <property type="entry name" value="DHHA2"/>
    <property type="match status" value="1"/>
</dbReference>
<dbReference type="PANTHER" id="PTHR12112">
    <property type="entry name" value="BNIP - RELATED"/>
    <property type="match status" value="1"/>
</dbReference>
<dbReference type="SMART" id="SM01131">
    <property type="entry name" value="DHHA2"/>
    <property type="match status" value="1"/>
</dbReference>
<organism evidence="6 7">
    <name type="scientific">Malassezia globosa (strain ATCC MYA-4612 / CBS 7966)</name>
    <name type="common">Dandruff-associated fungus</name>
    <dbReference type="NCBI Taxonomy" id="425265"/>
    <lineage>
        <taxon>Eukaryota</taxon>
        <taxon>Fungi</taxon>
        <taxon>Dikarya</taxon>
        <taxon>Basidiomycota</taxon>
        <taxon>Ustilaginomycotina</taxon>
        <taxon>Malasseziomycetes</taxon>
        <taxon>Malasseziales</taxon>
        <taxon>Malasseziaceae</taxon>
        <taxon>Malassezia</taxon>
    </lineage>
</organism>
<dbReference type="InterPro" id="IPR038222">
    <property type="entry name" value="DHHA2_dom_sf"/>
</dbReference>
<dbReference type="Gene3D" id="3.10.310.20">
    <property type="entry name" value="DHHA2 domain"/>
    <property type="match status" value="1"/>
</dbReference>
<dbReference type="Proteomes" id="UP000008837">
    <property type="component" value="Unassembled WGS sequence"/>
</dbReference>
<name>A8Q3J8_MALGO</name>
<dbReference type="OMA" id="TMTIFFN"/>
<evidence type="ECO:0000256" key="4">
    <source>
        <dbReference type="ARBA" id="ARBA00023211"/>
    </source>
</evidence>
<comment type="cofactor">
    <cofactor evidence="1">
        <name>Mn(2+)</name>
        <dbReference type="ChEBI" id="CHEBI:29035"/>
    </cofactor>
</comment>
<dbReference type="InParanoid" id="A8Q3J8"/>
<dbReference type="RefSeq" id="XP_001730630.1">
    <property type="nucleotide sequence ID" value="XM_001730578.1"/>
</dbReference>